<name>W1JB44_9GAMM</name>
<dbReference type="AlphaFoldDB" id="W1JB44"/>
<evidence type="ECO:0000313" key="1">
    <source>
        <dbReference type="EMBL" id="CDL86740.1"/>
    </source>
</evidence>
<protein>
    <submittedName>
        <fullName evidence="1">Uncharacterized protein</fullName>
    </submittedName>
</protein>
<dbReference type="Proteomes" id="UP000019197">
    <property type="component" value="Unassembled WGS sequence"/>
</dbReference>
<dbReference type="EMBL" id="CBXE010000406">
    <property type="protein sequence ID" value="CDL86740.1"/>
    <property type="molecule type" value="Genomic_DNA"/>
</dbReference>
<proteinExistence type="predicted"/>
<gene>
    <name evidence="1" type="ORF">XCR1_4640001</name>
</gene>
<sequence>MYYLKIFLNVLVGFYYSPKYIFLYDNDYNFIDQSSPFYFSSKLEFIGGEHMLRKINLIDKDKSDTELYISSVRCQEGDAIAEDKKEW</sequence>
<reference evidence="1 2" key="1">
    <citation type="submission" date="2013-11" db="EMBL/GenBank/DDBJ databases">
        <title>Draft genome sequence and annotation of the entomopathogenic bacterium, Xenorhabdus cabanillasi strain JM26.</title>
        <authorList>
            <person name="Gualtieri M."/>
            <person name="Ogier J.C."/>
            <person name="Pages S."/>
            <person name="Givaudan A."/>
            <person name="Gaudriault S."/>
        </authorList>
    </citation>
    <scope>NUCLEOTIDE SEQUENCE [LARGE SCALE GENOMIC DNA]</scope>
    <source>
        <strain evidence="1 2">JM26</strain>
    </source>
</reference>
<organism evidence="1 2">
    <name type="scientific">Xenorhabdus cabanillasii JM26</name>
    <dbReference type="NCBI Taxonomy" id="1427517"/>
    <lineage>
        <taxon>Bacteria</taxon>
        <taxon>Pseudomonadati</taxon>
        <taxon>Pseudomonadota</taxon>
        <taxon>Gammaproteobacteria</taxon>
        <taxon>Enterobacterales</taxon>
        <taxon>Morganellaceae</taxon>
        <taxon>Xenorhabdus</taxon>
    </lineage>
</organism>
<comment type="caution">
    <text evidence="1">The sequence shown here is derived from an EMBL/GenBank/DDBJ whole genome shotgun (WGS) entry which is preliminary data.</text>
</comment>
<accession>W1JB44</accession>
<evidence type="ECO:0000313" key="2">
    <source>
        <dbReference type="Proteomes" id="UP000019197"/>
    </source>
</evidence>